<accession>A0A814W360</accession>
<feature type="region of interest" description="Disordered" evidence="1">
    <location>
        <begin position="310"/>
        <end position="376"/>
    </location>
</feature>
<evidence type="ECO:0000313" key="3">
    <source>
        <dbReference type="Proteomes" id="UP000663828"/>
    </source>
</evidence>
<protein>
    <submittedName>
        <fullName evidence="2">Uncharacterized protein</fullName>
    </submittedName>
</protein>
<reference evidence="2" key="1">
    <citation type="submission" date="2021-02" db="EMBL/GenBank/DDBJ databases">
        <authorList>
            <person name="Nowell W R."/>
        </authorList>
    </citation>
    <scope>NUCLEOTIDE SEQUENCE</scope>
</reference>
<feature type="compositionally biased region" description="Low complexity" evidence="1">
    <location>
        <begin position="563"/>
        <end position="573"/>
    </location>
</feature>
<gene>
    <name evidence="2" type="ORF">XAT740_LOCUS23422</name>
</gene>
<feature type="region of interest" description="Disordered" evidence="1">
    <location>
        <begin position="472"/>
        <end position="492"/>
    </location>
</feature>
<name>A0A814W360_ADIRI</name>
<feature type="compositionally biased region" description="Basic and acidic residues" evidence="1">
    <location>
        <begin position="472"/>
        <end position="481"/>
    </location>
</feature>
<evidence type="ECO:0000313" key="2">
    <source>
        <dbReference type="EMBL" id="CAF1196488.1"/>
    </source>
</evidence>
<feature type="region of interest" description="Disordered" evidence="1">
    <location>
        <begin position="563"/>
        <end position="591"/>
    </location>
</feature>
<dbReference type="AlphaFoldDB" id="A0A814W360"/>
<evidence type="ECO:0000256" key="1">
    <source>
        <dbReference type="SAM" id="MobiDB-lite"/>
    </source>
</evidence>
<comment type="caution">
    <text evidence="2">The sequence shown here is derived from an EMBL/GenBank/DDBJ whole genome shotgun (WGS) entry which is preliminary data.</text>
</comment>
<feature type="compositionally biased region" description="Low complexity" evidence="1">
    <location>
        <begin position="345"/>
        <end position="359"/>
    </location>
</feature>
<sequence>MNLIQVRRCGNVHCLSHQQQQSIDNTMIFTRPVYHVDATILCHLIQQVETKRLSKSFGQLLYLTSISRTEVDRQVCPINNCNHQQRSVSLLANIPDLISVAIDWNTSHLTTSDVEDLVSTIDSFVYLRELFYDVTISEARIKQLNLIGLICFYGGNVEVFFSYDPTTSKWLFCFDGNIVVSADWNAVQRKCIDFHLQPFLLIYANPDRDPVDISQLLKRTVIQTKNNHFIPDERRLEQTMVLNNKRTAQITTKPDQCQQQANSAENLQKISSFATLNSSMLFMPKPTVTTSYINQETVVKVMQQQLLKKETLSDTTSLSSSTASSPIVHVRHRMGPSMQSREDASSSGDSSRDSGLSSGINDESSEGSPRDSLSEHEATVIDGLIKQTEQMMNDDHHLDISFATIEHFFEESVRHETATNYSSAIESCQQALILVEQILNLNHHQQHGISIYARTKKNSLLLRIRSLQKRQIDEQEQEHLPRSSSSSLSTFKPVDRTTKKNENIYDNNVSKSTSILSSTTKTTRPKKNVKFSDNVALIVPTSDDTDEPPSEHLIHSFLRKIQQQQQQQHHQSQITAATVSDSDSDTPSSSNDIPIGLSECSLCHKRCSKNNQIGTYCSNCHYYMQRFQPTTS</sequence>
<proteinExistence type="predicted"/>
<feature type="compositionally biased region" description="Low complexity" evidence="1">
    <location>
        <begin position="313"/>
        <end position="325"/>
    </location>
</feature>
<keyword evidence="3" id="KW-1185">Reference proteome</keyword>
<organism evidence="2 3">
    <name type="scientific">Adineta ricciae</name>
    <name type="common">Rotifer</name>
    <dbReference type="NCBI Taxonomy" id="249248"/>
    <lineage>
        <taxon>Eukaryota</taxon>
        <taxon>Metazoa</taxon>
        <taxon>Spiralia</taxon>
        <taxon>Gnathifera</taxon>
        <taxon>Rotifera</taxon>
        <taxon>Eurotatoria</taxon>
        <taxon>Bdelloidea</taxon>
        <taxon>Adinetida</taxon>
        <taxon>Adinetidae</taxon>
        <taxon>Adineta</taxon>
    </lineage>
</organism>
<dbReference type="EMBL" id="CAJNOR010001770">
    <property type="protein sequence ID" value="CAF1196488.1"/>
    <property type="molecule type" value="Genomic_DNA"/>
</dbReference>
<dbReference type="Proteomes" id="UP000663828">
    <property type="component" value="Unassembled WGS sequence"/>
</dbReference>